<accession>A0A3P8DDD1</accession>
<keyword evidence="3" id="KW-1185">Reference proteome</keyword>
<reference evidence="4" key="2">
    <citation type="submission" date="2019-09" db="UniProtKB">
        <authorList>
            <consortium name="WormBaseParasite"/>
        </authorList>
    </citation>
    <scope>IDENTIFICATION</scope>
</reference>
<evidence type="ECO:0000259" key="1">
    <source>
        <dbReference type="Pfam" id="PF00443"/>
    </source>
</evidence>
<dbReference type="AlphaFoldDB" id="A0A183GI75"/>
<name>A0A183GI75_HELPZ</name>
<evidence type="ECO:0000313" key="3">
    <source>
        <dbReference type="Proteomes" id="UP000050761"/>
    </source>
</evidence>
<dbReference type="InterPro" id="IPR001394">
    <property type="entry name" value="Peptidase_C19_UCH"/>
</dbReference>
<dbReference type="PANTHER" id="PTHR12924:SF0">
    <property type="entry name" value="TRANSLOCON-ASSOCIATED PROTEIN SUBUNIT ALPHA"/>
    <property type="match status" value="1"/>
</dbReference>
<dbReference type="PANTHER" id="PTHR12924">
    <property type="entry name" value="TRANSLOCON-ASSOCIATED PROTEIN, ALPHA SUBUNIT"/>
    <property type="match status" value="1"/>
</dbReference>
<organism evidence="3 4">
    <name type="scientific">Heligmosomoides polygyrus</name>
    <name type="common">Parasitic roundworm</name>
    <dbReference type="NCBI Taxonomy" id="6339"/>
    <lineage>
        <taxon>Eukaryota</taxon>
        <taxon>Metazoa</taxon>
        <taxon>Ecdysozoa</taxon>
        <taxon>Nematoda</taxon>
        <taxon>Chromadorea</taxon>
        <taxon>Rhabditida</taxon>
        <taxon>Rhabditina</taxon>
        <taxon>Rhabditomorpha</taxon>
        <taxon>Strongyloidea</taxon>
        <taxon>Heligmosomidae</taxon>
        <taxon>Heligmosomoides</taxon>
    </lineage>
</organism>
<dbReference type="GO" id="GO:0005789">
    <property type="term" value="C:endoplasmic reticulum membrane"/>
    <property type="evidence" value="ECO:0007669"/>
    <property type="project" value="UniProtKB-SubCell"/>
</dbReference>
<evidence type="ECO:0000313" key="4">
    <source>
        <dbReference type="WBParaSite" id="HPBE_0002232001-mRNA-1"/>
    </source>
</evidence>
<reference evidence="2 3" key="1">
    <citation type="submission" date="2018-11" db="EMBL/GenBank/DDBJ databases">
        <authorList>
            <consortium name="Pathogen Informatics"/>
        </authorList>
    </citation>
    <scope>NUCLEOTIDE SEQUENCE [LARGE SCALE GENOMIC DNA]</scope>
</reference>
<dbReference type="Gene3D" id="3.90.70.10">
    <property type="entry name" value="Cysteine proteinases"/>
    <property type="match status" value="1"/>
</dbReference>
<dbReference type="Proteomes" id="UP000050761">
    <property type="component" value="Unassembled WGS sequence"/>
</dbReference>
<dbReference type="WBParaSite" id="HPBE_0002232001-mRNA-1">
    <property type="protein sequence ID" value="HPBE_0002232001-mRNA-1"/>
    <property type="gene ID" value="HPBE_0002232001"/>
</dbReference>
<dbReference type="Pfam" id="PF00443">
    <property type="entry name" value="UCH"/>
    <property type="match status" value="1"/>
</dbReference>
<dbReference type="EMBL" id="UZAH01033878">
    <property type="protein sequence ID" value="VDP31858.1"/>
    <property type="molecule type" value="Genomic_DNA"/>
</dbReference>
<feature type="domain" description="Peptidase C19 ubiquitin carboxyl-terminal hydrolase" evidence="1">
    <location>
        <begin position="104"/>
        <end position="172"/>
    </location>
</feature>
<dbReference type="InterPro" id="IPR038765">
    <property type="entry name" value="Papain-like_cys_pep_sf"/>
</dbReference>
<proteinExistence type="predicted"/>
<dbReference type="SUPFAM" id="SSF54001">
    <property type="entry name" value="Cysteine proteinases"/>
    <property type="match status" value="1"/>
</dbReference>
<protein>
    <submittedName>
        <fullName evidence="4">Translocon-associated protein subunit alpha</fullName>
    </submittedName>
</protein>
<dbReference type="GO" id="GO:0004843">
    <property type="term" value="F:cysteine-type deubiquitinase activity"/>
    <property type="evidence" value="ECO:0007669"/>
    <property type="project" value="InterPro"/>
</dbReference>
<dbReference type="OrthoDB" id="1926781at2759"/>
<accession>A0A183GI75</accession>
<sequence length="205" mass="23724">MQNVRTSSSPIILSFMKRLGEDDLVDGEVSEDQDVIKTEDSDLTISSSADALVSFIFTYSPTLSTIYGGKVVKFLIGFQYRGEKDLLVTHSFRYPMDFNYYLQNFTLGRYNRRVAPKEEVTLDYAFFARCDKHKGRSSNSGHYVMLGRLEDDKWVMCDDVHVNAVTSDQVKAWNEIDVDYLRRTVDAFPRRLRPCIRSKEAHIKY</sequence>
<evidence type="ECO:0000313" key="2">
    <source>
        <dbReference type="EMBL" id="VDP31858.1"/>
    </source>
</evidence>
<gene>
    <name evidence="2" type="ORF">HPBE_LOCUS22319</name>
</gene>
<dbReference type="GO" id="GO:0016579">
    <property type="term" value="P:protein deubiquitination"/>
    <property type="evidence" value="ECO:0007669"/>
    <property type="project" value="InterPro"/>
</dbReference>